<dbReference type="Pfam" id="PF02684">
    <property type="entry name" value="LpxB"/>
    <property type="match status" value="1"/>
</dbReference>
<evidence type="ECO:0000256" key="6">
    <source>
        <dbReference type="ARBA" id="ARBA00022556"/>
    </source>
</evidence>
<dbReference type="UniPathway" id="UPA00973"/>
<evidence type="ECO:0000256" key="3">
    <source>
        <dbReference type="ARBA" id="ARBA00012687"/>
    </source>
</evidence>
<dbReference type="AlphaFoldDB" id="A0A512DJY4"/>
<keyword evidence="8 11" id="KW-0808">Transferase</keyword>
<name>A0A512DJY4_9PROT</name>
<dbReference type="HAMAP" id="MF_00392">
    <property type="entry name" value="LpxB"/>
    <property type="match status" value="1"/>
</dbReference>
<evidence type="ECO:0000313" key="13">
    <source>
        <dbReference type="Proteomes" id="UP000321523"/>
    </source>
</evidence>
<keyword evidence="9 11" id="KW-0443">Lipid metabolism</keyword>
<evidence type="ECO:0000256" key="1">
    <source>
        <dbReference type="ARBA" id="ARBA00002056"/>
    </source>
</evidence>
<sequence>MVFLIAGEPSGDLLGARLMAAMKRKADGPIRFAGIGGDRMIAEGLETLFPLHELSLMGIAELLPRLPNLIRRLKQTTAEIRNRRPDVVVTIDAPDFCFRVAKRLKGSGIPFVHYVAPTVWAWRPKRARKIAAFLDHLLALLPFEPPYFEREGLPCTFVGHSIVEGGAASGDAGRFRAKHGISPDTRLLTVLPGSRRSEISRLLPDFKATLERLAPSQPGLVAVVPTVPHVRDTVAAEAAGWPVPVILVEGDQDKYDAFAASEVALAASGTVALELALARLPSVIAYRMHPVTVGLYRRFIHVRYANLVNIMLDRMLVPEFLQENCTPANLAGAVGRLLDDPAARTEQRDGVAEVARWLGQGGPPPSERAADVVFGILEGRNGTSNVDTVSKKTGGI</sequence>
<evidence type="ECO:0000256" key="5">
    <source>
        <dbReference type="ARBA" id="ARBA00022516"/>
    </source>
</evidence>
<evidence type="ECO:0000313" key="12">
    <source>
        <dbReference type="EMBL" id="GEO36779.1"/>
    </source>
</evidence>
<keyword evidence="6 11" id="KW-0441">Lipid A biosynthesis</keyword>
<evidence type="ECO:0000256" key="8">
    <source>
        <dbReference type="ARBA" id="ARBA00022679"/>
    </source>
</evidence>
<dbReference type="PANTHER" id="PTHR30372">
    <property type="entry name" value="LIPID-A-DISACCHARIDE SYNTHASE"/>
    <property type="match status" value="1"/>
</dbReference>
<dbReference type="EC" id="2.4.1.182" evidence="3 11"/>
<comment type="catalytic activity">
    <reaction evidence="10 11">
        <text>a lipid X + a UDP-2-N,3-O-bis[(3R)-3-hydroxyacyl]-alpha-D-glucosamine = a lipid A disaccharide + UDP + H(+)</text>
        <dbReference type="Rhea" id="RHEA:67828"/>
        <dbReference type="ChEBI" id="CHEBI:15378"/>
        <dbReference type="ChEBI" id="CHEBI:58223"/>
        <dbReference type="ChEBI" id="CHEBI:137748"/>
        <dbReference type="ChEBI" id="CHEBI:176338"/>
        <dbReference type="ChEBI" id="CHEBI:176343"/>
        <dbReference type="EC" id="2.4.1.182"/>
    </reaction>
</comment>
<reference evidence="12 13" key="1">
    <citation type="submission" date="2019-07" db="EMBL/GenBank/DDBJ databases">
        <title>Whole genome shotgun sequence of Skermanella aerolata NBRC 106429.</title>
        <authorList>
            <person name="Hosoyama A."/>
            <person name="Uohara A."/>
            <person name="Ohji S."/>
            <person name="Ichikawa N."/>
        </authorList>
    </citation>
    <scope>NUCLEOTIDE SEQUENCE [LARGE SCALE GENOMIC DNA]</scope>
    <source>
        <strain evidence="12 13">NBRC 106429</strain>
    </source>
</reference>
<dbReference type="SUPFAM" id="SSF53756">
    <property type="entry name" value="UDP-Glycosyltransferase/glycogen phosphorylase"/>
    <property type="match status" value="1"/>
</dbReference>
<dbReference type="NCBIfam" id="TIGR00215">
    <property type="entry name" value="lpxB"/>
    <property type="match status" value="1"/>
</dbReference>
<evidence type="ECO:0000256" key="9">
    <source>
        <dbReference type="ARBA" id="ARBA00023098"/>
    </source>
</evidence>
<proteinExistence type="inferred from homology"/>
<evidence type="ECO:0000256" key="10">
    <source>
        <dbReference type="ARBA" id="ARBA00048975"/>
    </source>
</evidence>
<evidence type="ECO:0000256" key="7">
    <source>
        <dbReference type="ARBA" id="ARBA00022676"/>
    </source>
</evidence>
<dbReference type="GO" id="GO:0005543">
    <property type="term" value="F:phospholipid binding"/>
    <property type="evidence" value="ECO:0007669"/>
    <property type="project" value="TreeGrafter"/>
</dbReference>
<keyword evidence="13" id="KW-1185">Reference proteome</keyword>
<dbReference type="GO" id="GO:0009245">
    <property type="term" value="P:lipid A biosynthetic process"/>
    <property type="evidence" value="ECO:0007669"/>
    <property type="project" value="UniProtKB-UniRule"/>
</dbReference>
<keyword evidence="5 11" id="KW-0444">Lipid biosynthesis</keyword>
<dbReference type="GO" id="GO:0008915">
    <property type="term" value="F:lipid-A-disaccharide synthase activity"/>
    <property type="evidence" value="ECO:0007669"/>
    <property type="project" value="UniProtKB-UniRule"/>
</dbReference>
<dbReference type="InterPro" id="IPR003835">
    <property type="entry name" value="Glyco_trans_19"/>
</dbReference>
<dbReference type="PANTHER" id="PTHR30372:SF4">
    <property type="entry name" value="LIPID-A-DISACCHARIDE SYNTHASE, MITOCHONDRIAL-RELATED"/>
    <property type="match status" value="1"/>
</dbReference>
<protein>
    <recommendedName>
        <fullName evidence="4 11">Lipid-A-disaccharide synthase</fullName>
        <ecNumber evidence="3 11">2.4.1.182</ecNumber>
    </recommendedName>
</protein>
<dbReference type="EMBL" id="BJYZ01000003">
    <property type="protein sequence ID" value="GEO36779.1"/>
    <property type="molecule type" value="Genomic_DNA"/>
</dbReference>
<evidence type="ECO:0000256" key="4">
    <source>
        <dbReference type="ARBA" id="ARBA00020902"/>
    </source>
</evidence>
<keyword evidence="7 11" id="KW-0328">Glycosyltransferase</keyword>
<dbReference type="GO" id="GO:0016020">
    <property type="term" value="C:membrane"/>
    <property type="evidence" value="ECO:0007669"/>
    <property type="project" value="GOC"/>
</dbReference>
<evidence type="ECO:0000256" key="11">
    <source>
        <dbReference type="HAMAP-Rule" id="MF_00392"/>
    </source>
</evidence>
<dbReference type="Proteomes" id="UP000321523">
    <property type="component" value="Unassembled WGS sequence"/>
</dbReference>
<accession>A0A512DJY4</accession>
<organism evidence="12 13">
    <name type="scientific">Skermanella aerolata</name>
    <dbReference type="NCBI Taxonomy" id="393310"/>
    <lineage>
        <taxon>Bacteria</taxon>
        <taxon>Pseudomonadati</taxon>
        <taxon>Pseudomonadota</taxon>
        <taxon>Alphaproteobacteria</taxon>
        <taxon>Rhodospirillales</taxon>
        <taxon>Azospirillaceae</taxon>
        <taxon>Skermanella</taxon>
    </lineage>
</organism>
<comment type="function">
    <text evidence="1 11">Condensation of UDP-2,3-diacylglucosamine and 2,3-diacylglucosamine-1-phosphate to form lipid A disaccharide, a precursor of lipid A, a phosphorylated glycolipid that anchors the lipopolysaccharide to the outer membrane of the cell.</text>
</comment>
<comment type="caution">
    <text evidence="12">The sequence shown here is derived from an EMBL/GenBank/DDBJ whole genome shotgun (WGS) entry which is preliminary data.</text>
</comment>
<comment type="similarity">
    <text evidence="2 11">Belongs to the LpxB family.</text>
</comment>
<gene>
    <name evidence="11" type="primary">lpxB</name>
    <name evidence="12" type="ORF">SAE02_09270</name>
</gene>
<evidence type="ECO:0000256" key="2">
    <source>
        <dbReference type="ARBA" id="ARBA00007868"/>
    </source>
</evidence>
<comment type="pathway">
    <text evidence="11">Bacterial outer membrane biogenesis; LPS lipid A biosynthesis.</text>
</comment>